<evidence type="ECO:0000256" key="3">
    <source>
        <dbReference type="ARBA" id="ARBA00022747"/>
    </source>
</evidence>
<keyword evidence="8" id="KW-0489">Methyltransferase</keyword>
<evidence type="ECO:0000259" key="7">
    <source>
        <dbReference type="Pfam" id="PF02384"/>
    </source>
</evidence>
<protein>
    <submittedName>
        <fullName evidence="8">N-6 DNA methylase</fullName>
    </submittedName>
</protein>
<keyword evidence="5" id="KW-0175">Coiled coil</keyword>
<dbReference type="SUPFAM" id="SSF53335">
    <property type="entry name" value="S-adenosyl-L-methionine-dependent methyltransferases"/>
    <property type="match status" value="1"/>
</dbReference>
<feature type="domain" description="DNA methylase adenine-specific" evidence="7">
    <location>
        <begin position="416"/>
        <end position="673"/>
    </location>
</feature>
<comment type="similarity">
    <text evidence="2">Belongs to the type-I restriction system S methylase family.</text>
</comment>
<proteinExistence type="inferred from homology"/>
<reference evidence="8" key="2">
    <citation type="submission" date="2021-04" db="EMBL/GenBank/DDBJ databases">
        <authorList>
            <person name="Gilroy R."/>
        </authorList>
    </citation>
    <scope>NUCLEOTIDE SEQUENCE</scope>
    <source>
        <strain evidence="8">B3-3758</strain>
    </source>
</reference>
<dbReference type="Pfam" id="PF02384">
    <property type="entry name" value="N6_Mtase"/>
    <property type="match status" value="1"/>
</dbReference>
<keyword evidence="8" id="KW-0808">Transferase</keyword>
<dbReference type="InterPro" id="IPR002052">
    <property type="entry name" value="DNA_methylase_N6_adenine_CS"/>
</dbReference>
<evidence type="ECO:0000256" key="4">
    <source>
        <dbReference type="ARBA" id="ARBA00023125"/>
    </source>
</evidence>
<accession>A0A9E2NMQ4</accession>
<dbReference type="PANTHER" id="PTHR30408">
    <property type="entry name" value="TYPE-1 RESTRICTION ENZYME ECOKI SPECIFICITY PROTEIN"/>
    <property type="match status" value="1"/>
</dbReference>
<dbReference type="GO" id="GO:0008170">
    <property type="term" value="F:N-methyltransferase activity"/>
    <property type="evidence" value="ECO:0007669"/>
    <property type="project" value="InterPro"/>
</dbReference>
<feature type="domain" description="Type I restriction modification DNA specificity" evidence="6">
    <location>
        <begin position="969"/>
        <end position="1105"/>
    </location>
</feature>
<dbReference type="Gene3D" id="3.40.50.150">
    <property type="entry name" value="Vaccinia Virus protein VP39"/>
    <property type="match status" value="1"/>
</dbReference>
<evidence type="ECO:0000256" key="5">
    <source>
        <dbReference type="SAM" id="Coils"/>
    </source>
</evidence>
<dbReference type="SUPFAM" id="SSF116734">
    <property type="entry name" value="DNA methylase specificity domain"/>
    <property type="match status" value="2"/>
</dbReference>
<dbReference type="PANTHER" id="PTHR30408:SF12">
    <property type="entry name" value="TYPE I RESTRICTION ENZYME MJAVIII SPECIFICITY SUBUNIT"/>
    <property type="match status" value="1"/>
</dbReference>
<dbReference type="InterPro" id="IPR003356">
    <property type="entry name" value="DNA_methylase_A-5"/>
</dbReference>
<dbReference type="InterPro" id="IPR029063">
    <property type="entry name" value="SAM-dependent_MTases_sf"/>
</dbReference>
<feature type="coiled-coil region" evidence="5">
    <location>
        <begin position="1098"/>
        <end position="1125"/>
    </location>
</feature>
<evidence type="ECO:0000256" key="2">
    <source>
        <dbReference type="ARBA" id="ARBA00010923"/>
    </source>
</evidence>
<dbReference type="GO" id="GO:0009307">
    <property type="term" value="P:DNA restriction-modification system"/>
    <property type="evidence" value="ECO:0007669"/>
    <property type="project" value="UniProtKB-KW"/>
</dbReference>
<organism evidence="8 9">
    <name type="scientific">Candidatus Bacteroides intestinipullorum</name>
    <dbReference type="NCBI Taxonomy" id="2838471"/>
    <lineage>
        <taxon>Bacteria</taxon>
        <taxon>Pseudomonadati</taxon>
        <taxon>Bacteroidota</taxon>
        <taxon>Bacteroidia</taxon>
        <taxon>Bacteroidales</taxon>
        <taxon>Bacteroidaceae</taxon>
        <taxon>Bacteroides</taxon>
    </lineage>
</organism>
<dbReference type="CDD" id="cd17521">
    <property type="entry name" value="RMtype1_S_Sau13435ORF2165P_TRD2-CR2_like"/>
    <property type="match status" value="1"/>
</dbReference>
<dbReference type="InterPro" id="IPR000055">
    <property type="entry name" value="Restrct_endonuc_typeI_TRD"/>
</dbReference>
<evidence type="ECO:0000259" key="6">
    <source>
        <dbReference type="Pfam" id="PF01420"/>
    </source>
</evidence>
<comment type="caution">
    <text evidence="8">The sequence shown here is derived from an EMBL/GenBank/DDBJ whole genome shotgun (WGS) entry which is preliminary data.</text>
</comment>
<sequence length="1309" mass="150586">MITKDNIKNLLSVLHFEQDGDVFIKSYEGASAPLKVDVRNEHFHYKETGITVGRETTSNFSEPENFVVFECIDRLLSMGYKSEHIELEPAWKLGHTQKGGYADIWVRTHGSLSGEMAADKESLLIIECKKPDEFDGAWRDTLEDGAQLFSYFQQEQATKFLCLYTSDFDGEKTKPEYYLINVQDNEELLKSNSELLSYKDAKNNRQLFRVWHDTYQCDAATRGLFESDIQPYHIGKNKFSVKDLVPISNEEIKKKYNEFATILRRHNVGAKENAFDKLVNLFLAKVVDETNNPDDLHFYWKGAAYDDDFSLQDRLQRLYRDGMEKFLNETVTYIENEQIEKAFRWYKKDPDATMKTVMEYFRALKFYSDNDFSFISVHNERLFKENAKILREVLLMLQNIKLKSTVDEGRDTETNQFLGDLFEGFLTKGVKQSEGQYFTPMPIVRFIVSSLPLEQIVSQSERIPSCIDYACGAGHFLTEYAVRIKEFVEKYRPDIDIHEYYKHITGIEKEYRLSKVSKVSAFMYGHDETNIIYADALQPHAALQPNSYDVLVANPPYAVTGFLETLNDNDRAAFSLFTNNINTAKNNAIETFFMERSTQLMRAGGVAGIVLPVSVLNKGGIYARAREIILENFDIVSLAEFGSGTFGKTGTNTVVLFLRRKETNTPAAEHYRNRVKTWFATNDHTEEIYQDEYLLQAYCDHCGYRLDDYRTFLKDGIINEALSEAEVFKAYCESFDSTDRNAMKGVCDAAKDIRTRFRTRSKTQAFRRQSDEQKKAEKEKALRNFIISIEREKVYIFLLAFTVDTPVLIVKSPTTTAAIKKFLGYEWSDSKGNEGIEYLHLTKSKSENDDEGDEDDTVQQIRGINGIRTPLFSPENLYDPEKINTLIRQNFLGEDVVIPEDLSEFVSQARLVDMIDFKRTAFDKAIKTSAFTNIDFVHSKWPLVSLGNLVSTPPQYGANVAATEGNPLTDYRYIRITDITDSGELNNDWKTAERIDEQYILTDKDLLFARSGATAGKPFLYRKKFGKALFAGYLIRFRFTEKVIPEYVFQFCLAEEYRTWVLAHRSGTAQPNINAQQYSSFKLPLAPLDIQEKVVVECDAIDKKVEEARVQIAKAKEQIEQIIAGVKGEIKTLRTVAPFIKGRIDFNKFRAIDYITTDNMLQDFEGVRPYDGELQTGNVTEYKRGDILMSNIRPYLKKFWLADRDGGCNPDVIVFRPTSEVIPEFVYYMLRRQAFIDYVMSDVKGMKMPRGNKDNIIRYAIPVPLPEIQRQIVKEISVYETKIAVAKAIINGSAERKQAILDKYLKDNL</sequence>
<evidence type="ECO:0000313" key="9">
    <source>
        <dbReference type="Proteomes" id="UP000824236"/>
    </source>
</evidence>
<dbReference type="PRINTS" id="PR00507">
    <property type="entry name" value="N12N6MTFRASE"/>
</dbReference>
<keyword evidence="4" id="KW-0238">DNA-binding</keyword>
<dbReference type="Proteomes" id="UP000824236">
    <property type="component" value="Unassembled WGS sequence"/>
</dbReference>
<evidence type="ECO:0000256" key="1">
    <source>
        <dbReference type="ARBA" id="ARBA00006594"/>
    </source>
</evidence>
<name>A0A9E2NMQ4_9BACE</name>
<dbReference type="InterPro" id="IPR044946">
    <property type="entry name" value="Restrct_endonuc_typeI_TRD_sf"/>
</dbReference>
<dbReference type="GO" id="GO:0032259">
    <property type="term" value="P:methylation"/>
    <property type="evidence" value="ECO:0007669"/>
    <property type="project" value="UniProtKB-KW"/>
</dbReference>
<dbReference type="EMBL" id="JAHLFO010000001">
    <property type="protein sequence ID" value="MBU3812927.1"/>
    <property type="molecule type" value="Genomic_DNA"/>
</dbReference>
<feature type="domain" description="Type I restriction modification DNA specificity" evidence="6">
    <location>
        <begin position="1153"/>
        <end position="1291"/>
    </location>
</feature>
<evidence type="ECO:0000313" key="8">
    <source>
        <dbReference type="EMBL" id="MBU3812927.1"/>
    </source>
</evidence>
<reference evidence="8" key="1">
    <citation type="journal article" date="2021" name="PeerJ">
        <title>Extensive microbial diversity within the chicken gut microbiome revealed by metagenomics and culture.</title>
        <authorList>
            <person name="Gilroy R."/>
            <person name="Ravi A."/>
            <person name="Getino M."/>
            <person name="Pursley I."/>
            <person name="Horton D.L."/>
            <person name="Alikhan N.F."/>
            <person name="Baker D."/>
            <person name="Gharbi K."/>
            <person name="Hall N."/>
            <person name="Watson M."/>
            <person name="Adriaenssens E.M."/>
            <person name="Foster-Nyarko E."/>
            <person name="Jarju S."/>
            <person name="Secka A."/>
            <person name="Antonio M."/>
            <person name="Oren A."/>
            <person name="Chaudhuri R.R."/>
            <person name="La Ragione R."/>
            <person name="Hildebrand F."/>
            <person name="Pallen M.J."/>
        </authorList>
    </citation>
    <scope>NUCLEOTIDE SEQUENCE</scope>
    <source>
        <strain evidence="8">B3-3758</strain>
    </source>
</reference>
<gene>
    <name evidence="8" type="ORF">H9791_00245</name>
</gene>
<dbReference type="GO" id="GO:0003677">
    <property type="term" value="F:DNA binding"/>
    <property type="evidence" value="ECO:0007669"/>
    <property type="project" value="UniProtKB-KW"/>
</dbReference>
<comment type="similarity">
    <text evidence="1">Belongs to the N(4)/N(6)-methyltransferase family.</text>
</comment>
<dbReference type="Pfam" id="PF01420">
    <property type="entry name" value="Methylase_S"/>
    <property type="match status" value="2"/>
</dbReference>
<dbReference type="Gene3D" id="3.90.220.20">
    <property type="entry name" value="DNA methylase specificity domains"/>
    <property type="match status" value="2"/>
</dbReference>
<keyword evidence="3" id="KW-0680">Restriction system</keyword>
<dbReference type="PROSITE" id="PS00092">
    <property type="entry name" value="N6_MTASE"/>
    <property type="match status" value="1"/>
</dbReference>
<dbReference type="InterPro" id="IPR052021">
    <property type="entry name" value="Type-I_RS_S_subunit"/>
</dbReference>